<evidence type="ECO:0000259" key="2">
    <source>
        <dbReference type="Pfam" id="PF02517"/>
    </source>
</evidence>
<comment type="caution">
    <text evidence="3">The sequence shown here is derived from an EMBL/GenBank/DDBJ whole genome shotgun (WGS) entry which is preliminary data.</text>
</comment>
<evidence type="ECO:0000256" key="1">
    <source>
        <dbReference type="SAM" id="Phobius"/>
    </source>
</evidence>
<keyword evidence="4" id="KW-1185">Reference proteome</keyword>
<feature type="transmembrane region" description="Helical" evidence="1">
    <location>
        <begin position="203"/>
        <end position="222"/>
    </location>
</feature>
<sequence length="237" mass="27365">MTFFYNLALLTLSALLVHWKQHSNILREWLSPTRKRMVEFIKGFLMMCILCVLFQLLVSMIDHSGWALKDSFPAVRILQSVWYDINSVLFEELLFRGVLLYMLIRYLPGNPHKALLFSACCFGIYHWFTQGVIGNLPAMLLVFILTAGMGYVFAYAYYRTGSILLSFGLHLGWNLTDHTLFSTGPYGALILKPHNTVEMSESYALLSFILYLLVIGSTYWMVSRLTPYRITKDDQKK</sequence>
<accession>A0A4R6TR95</accession>
<evidence type="ECO:0000313" key="3">
    <source>
        <dbReference type="EMBL" id="TDQ33036.1"/>
    </source>
</evidence>
<keyword evidence="1" id="KW-0812">Transmembrane</keyword>
<dbReference type="Proteomes" id="UP000295468">
    <property type="component" value="Unassembled WGS sequence"/>
</dbReference>
<keyword evidence="1" id="KW-1133">Transmembrane helix</keyword>
<dbReference type="GO" id="GO:0080120">
    <property type="term" value="P:CAAX-box protein maturation"/>
    <property type="evidence" value="ECO:0007669"/>
    <property type="project" value="UniProtKB-ARBA"/>
</dbReference>
<dbReference type="InterPro" id="IPR003675">
    <property type="entry name" value="Rce1/LyrA-like_dom"/>
</dbReference>
<feature type="domain" description="CAAX prenyl protease 2/Lysostaphin resistance protein A-like" evidence="2">
    <location>
        <begin position="81"/>
        <end position="175"/>
    </location>
</feature>
<name>A0A4R6TR95_9FLAO</name>
<dbReference type="Pfam" id="PF02517">
    <property type="entry name" value="Rce1-like"/>
    <property type="match status" value="1"/>
</dbReference>
<gene>
    <name evidence="3" type="ORF">CLV82_0874</name>
</gene>
<keyword evidence="1" id="KW-0472">Membrane</keyword>
<dbReference type="EMBL" id="SNYI01000001">
    <property type="protein sequence ID" value="TDQ33036.1"/>
    <property type="molecule type" value="Genomic_DNA"/>
</dbReference>
<feature type="transmembrane region" description="Helical" evidence="1">
    <location>
        <begin position="39"/>
        <end position="61"/>
    </location>
</feature>
<proteinExistence type="predicted"/>
<dbReference type="OrthoDB" id="193898at2"/>
<dbReference type="AlphaFoldDB" id="A0A4R6TR95"/>
<evidence type="ECO:0000313" key="4">
    <source>
        <dbReference type="Proteomes" id="UP000295468"/>
    </source>
</evidence>
<feature type="transmembrane region" description="Helical" evidence="1">
    <location>
        <begin position="140"/>
        <end position="158"/>
    </location>
</feature>
<organism evidence="3 4">
    <name type="scientific">Zeaxanthinibacter enoshimensis</name>
    <dbReference type="NCBI Taxonomy" id="392009"/>
    <lineage>
        <taxon>Bacteria</taxon>
        <taxon>Pseudomonadati</taxon>
        <taxon>Bacteroidota</taxon>
        <taxon>Flavobacteriia</taxon>
        <taxon>Flavobacteriales</taxon>
        <taxon>Flavobacteriaceae</taxon>
        <taxon>Zeaxanthinibacter</taxon>
    </lineage>
</organism>
<dbReference type="GO" id="GO:0004175">
    <property type="term" value="F:endopeptidase activity"/>
    <property type="evidence" value="ECO:0007669"/>
    <property type="project" value="UniProtKB-ARBA"/>
</dbReference>
<protein>
    <recommendedName>
        <fullName evidence="2">CAAX prenyl protease 2/Lysostaphin resistance protein A-like domain-containing protein</fullName>
    </recommendedName>
</protein>
<reference evidence="3 4" key="1">
    <citation type="submission" date="2019-03" db="EMBL/GenBank/DDBJ databases">
        <title>Genomic Encyclopedia of Archaeal and Bacterial Type Strains, Phase II (KMG-II): from individual species to whole genera.</title>
        <authorList>
            <person name="Goeker M."/>
        </authorList>
    </citation>
    <scope>NUCLEOTIDE SEQUENCE [LARGE SCALE GENOMIC DNA]</scope>
    <source>
        <strain evidence="3 4">DSM 18435</strain>
    </source>
</reference>